<dbReference type="InterPro" id="IPR052018">
    <property type="entry name" value="PHP_domain"/>
</dbReference>
<feature type="domain" description="Polymerase/histidinol phosphatase N-terminal" evidence="1">
    <location>
        <begin position="5"/>
        <end position="70"/>
    </location>
</feature>
<evidence type="ECO:0000259" key="1">
    <source>
        <dbReference type="SMART" id="SM00481"/>
    </source>
</evidence>
<dbReference type="AlphaFoldDB" id="A0A485M6J5"/>
<dbReference type="GO" id="GO:0035312">
    <property type="term" value="F:5'-3' DNA exonuclease activity"/>
    <property type="evidence" value="ECO:0007669"/>
    <property type="project" value="TreeGrafter"/>
</dbReference>
<sequence>MHIRADLHVHTRASDGDLDPEQAVSQARFSGLDTVAVTDHDTVAGTQEALDSAKKHGIEVIAGVEISAVFEPGTLHILGYFPSYPKGFEQALKPLQEARKLRFPRMVEKLNKLGIDISLEEVLKIAGDAQVGRPHIAKVLIDKGSVRDFDEAFSRYLAKGRPAYVEKEKMSPREAIQTILAHKGVPVLAHPFTLELEKPELRRFIRELADYGLMGIEVSYPEHTRSQKRLFAQIAREHGLLITGGTDYHGPGQGGLTIGAYGLDKEALSVFRERLYQRSSS</sequence>
<accession>A0A485M6J5</accession>
<protein>
    <recommendedName>
        <fullName evidence="1">Polymerase/histidinol phosphatase N-terminal domain-containing protein</fullName>
    </recommendedName>
</protein>
<dbReference type="SUPFAM" id="SSF89550">
    <property type="entry name" value="PHP domain-like"/>
    <property type="match status" value="1"/>
</dbReference>
<dbReference type="Pfam" id="PF02811">
    <property type="entry name" value="PHP"/>
    <property type="match status" value="1"/>
</dbReference>
<evidence type="ECO:0000313" key="2">
    <source>
        <dbReference type="EMBL" id="VFU18492.1"/>
    </source>
</evidence>
<dbReference type="Gene3D" id="3.20.20.140">
    <property type="entry name" value="Metal-dependent hydrolases"/>
    <property type="match status" value="1"/>
</dbReference>
<dbReference type="PANTHER" id="PTHR42924:SF3">
    <property type="entry name" value="POLYMERASE_HISTIDINOL PHOSPHATASE N-TERMINAL DOMAIN-CONTAINING PROTEIN"/>
    <property type="match status" value="1"/>
</dbReference>
<name>A0A485M6J5_9ZZZZ</name>
<reference evidence="2" key="1">
    <citation type="submission" date="2019-03" db="EMBL/GenBank/DDBJ databases">
        <authorList>
            <person name="Hao L."/>
        </authorList>
    </citation>
    <scope>NUCLEOTIDE SEQUENCE</scope>
</reference>
<dbReference type="GO" id="GO:0004534">
    <property type="term" value="F:5'-3' RNA exonuclease activity"/>
    <property type="evidence" value="ECO:0007669"/>
    <property type="project" value="TreeGrafter"/>
</dbReference>
<gene>
    <name evidence="2" type="ORF">SCFA_840003</name>
</gene>
<dbReference type="CDD" id="cd07438">
    <property type="entry name" value="PHP_HisPPase_AMP"/>
    <property type="match status" value="1"/>
</dbReference>
<dbReference type="InterPro" id="IPR004013">
    <property type="entry name" value="PHP_dom"/>
</dbReference>
<dbReference type="EMBL" id="CAADRM010000152">
    <property type="protein sequence ID" value="VFU18492.1"/>
    <property type="molecule type" value="Genomic_DNA"/>
</dbReference>
<dbReference type="Gene3D" id="1.10.150.650">
    <property type="match status" value="1"/>
</dbReference>
<dbReference type="InterPro" id="IPR016195">
    <property type="entry name" value="Pol/histidinol_Pase-like"/>
</dbReference>
<proteinExistence type="predicted"/>
<organism evidence="2">
    <name type="scientific">anaerobic digester metagenome</name>
    <dbReference type="NCBI Taxonomy" id="1263854"/>
    <lineage>
        <taxon>unclassified sequences</taxon>
        <taxon>metagenomes</taxon>
        <taxon>ecological metagenomes</taxon>
    </lineage>
</organism>
<dbReference type="InterPro" id="IPR003141">
    <property type="entry name" value="Pol/His_phosphatase_N"/>
</dbReference>
<dbReference type="SMART" id="SM00481">
    <property type="entry name" value="POLIIIAc"/>
    <property type="match status" value="1"/>
</dbReference>
<dbReference type="PANTHER" id="PTHR42924">
    <property type="entry name" value="EXONUCLEASE"/>
    <property type="match status" value="1"/>
</dbReference>